<dbReference type="PANTHER" id="PTHR47256">
    <property type="entry name" value="ZN(II)2CYS6 TRANSCRIPTION FACTOR (EUROFUNG)-RELATED"/>
    <property type="match status" value="1"/>
</dbReference>
<gene>
    <name evidence="7" type="ORF">N7515_008989</name>
</gene>
<evidence type="ECO:0000256" key="2">
    <source>
        <dbReference type="ARBA" id="ARBA00023125"/>
    </source>
</evidence>
<name>A0A9W9KVE2_9EURO</name>
<feature type="region of interest" description="Disordered" evidence="5">
    <location>
        <begin position="1"/>
        <end position="29"/>
    </location>
</feature>
<evidence type="ECO:0000259" key="6">
    <source>
        <dbReference type="PROSITE" id="PS50048"/>
    </source>
</evidence>
<keyword evidence="4" id="KW-0539">Nucleus</keyword>
<keyword evidence="3" id="KW-0804">Transcription</keyword>
<keyword evidence="1" id="KW-0805">Transcription regulation</keyword>
<dbReference type="GO" id="GO:0008270">
    <property type="term" value="F:zinc ion binding"/>
    <property type="evidence" value="ECO:0007669"/>
    <property type="project" value="InterPro"/>
</dbReference>
<dbReference type="SUPFAM" id="SSF57701">
    <property type="entry name" value="Zn2/Cys6 DNA-binding domain"/>
    <property type="match status" value="1"/>
</dbReference>
<evidence type="ECO:0000313" key="8">
    <source>
        <dbReference type="Proteomes" id="UP001149079"/>
    </source>
</evidence>
<protein>
    <recommendedName>
        <fullName evidence="6">Zn(2)-C6 fungal-type domain-containing protein</fullName>
    </recommendedName>
</protein>
<organism evidence="7 8">
    <name type="scientific">Penicillium bovifimosum</name>
    <dbReference type="NCBI Taxonomy" id="126998"/>
    <lineage>
        <taxon>Eukaryota</taxon>
        <taxon>Fungi</taxon>
        <taxon>Dikarya</taxon>
        <taxon>Ascomycota</taxon>
        <taxon>Pezizomycotina</taxon>
        <taxon>Eurotiomycetes</taxon>
        <taxon>Eurotiomycetidae</taxon>
        <taxon>Eurotiales</taxon>
        <taxon>Aspergillaceae</taxon>
        <taxon>Penicillium</taxon>
    </lineage>
</organism>
<evidence type="ECO:0000256" key="4">
    <source>
        <dbReference type="ARBA" id="ARBA00023242"/>
    </source>
</evidence>
<dbReference type="PANTHER" id="PTHR47256:SF3">
    <property type="entry name" value="ZN(II)2CYS6 TRANSCRIPTION FACTOR (EUROFUNG)"/>
    <property type="match status" value="1"/>
</dbReference>
<evidence type="ECO:0000256" key="1">
    <source>
        <dbReference type="ARBA" id="ARBA00023015"/>
    </source>
</evidence>
<evidence type="ECO:0000256" key="3">
    <source>
        <dbReference type="ARBA" id="ARBA00023163"/>
    </source>
</evidence>
<reference evidence="7" key="1">
    <citation type="submission" date="2022-11" db="EMBL/GenBank/DDBJ databases">
        <authorList>
            <person name="Petersen C."/>
        </authorList>
    </citation>
    <scope>NUCLEOTIDE SEQUENCE</scope>
    <source>
        <strain evidence="7">IBT 22155</strain>
    </source>
</reference>
<dbReference type="Gene3D" id="4.10.240.10">
    <property type="entry name" value="Zn(2)-C6 fungal-type DNA-binding domain"/>
    <property type="match status" value="1"/>
</dbReference>
<dbReference type="CDD" id="cd00067">
    <property type="entry name" value="GAL4"/>
    <property type="match status" value="1"/>
</dbReference>
<feature type="compositionally biased region" description="Low complexity" evidence="5">
    <location>
        <begin position="1"/>
        <end position="16"/>
    </location>
</feature>
<dbReference type="CDD" id="cd12148">
    <property type="entry name" value="fungal_TF_MHR"/>
    <property type="match status" value="1"/>
</dbReference>
<comment type="caution">
    <text evidence="7">The sequence shown here is derived from an EMBL/GenBank/DDBJ whole genome shotgun (WGS) entry which is preliminary data.</text>
</comment>
<dbReference type="GO" id="GO:0003677">
    <property type="term" value="F:DNA binding"/>
    <property type="evidence" value="ECO:0007669"/>
    <property type="project" value="UniProtKB-KW"/>
</dbReference>
<evidence type="ECO:0000256" key="5">
    <source>
        <dbReference type="SAM" id="MobiDB-lite"/>
    </source>
</evidence>
<keyword evidence="2" id="KW-0238">DNA-binding</keyword>
<evidence type="ECO:0000313" key="7">
    <source>
        <dbReference type="EMBL" id="KAJ5121028.1"/>
    </source>
</evidence>
<dbReference type="EMBL" id="JAPQKL010000007">
    <property type="protein sequence ID" value="KAJ5121028.1"/>
    <property type="molecule type" value="Genomic_DNA"/>
</dbReference>
<dbReference type="AlphaFoldDB" id="A0A9W9KVE2"/>
<dbReference type="PROSITE" id="PS50048">
    <property type="entry name" value="ZN2_CY6_FUNGAL_2"/>
    <property type="match status" value="1"/>
</dbReference>
<dbReference type="GeneID" id="81408903"/>
<dbReference type="InterPro" id="IPR036864">
    <property type="entry name" value="Zn2-C6_fun-type_DNA-bd_sf"/>
</dbReference>
<dbReference type="Pfam" id="PF00172">
    <property type="entry name" value="Zn_clus"/>
    <property type="match status" value="1"/>
</dbReference>
<proteinExistence type="predicted"/>
<dbReference type="PROSITE" id="PS00463">
    <property type="entry name" value="ZN2_CY6_FUNGAL_1"/>
    <property type="match status" value="1"/>
</dbReference>
<accession>A0A9W9KVE2</accession>
<keyword evidence="8" id="KW-1185">Reference proteome</keyword>
<sequence>MKGLMSQSLSSGSSSKVPGTPLEAPGSEVAIPRLSSEAREIKHLRTPQACTACRSKKAKCDGRRPKCQSCQRMGRVCTYTSSKRDHQRMHLQSLQEKTKVYEELLAEVASQASIHGNISIQNVFKKHFEQSPDVFADLLASESLTKHHIPVSCSRISLDHMFFEYVSEDSPFSRPVLKEPPVKVNSIDYWTSLVRNDTASHLLSFYFMWENPTWHLVEQAPFLQDLENRRGKYCSRLLVHVLLFYGCSFSYRLNHVTDRREEKMLGEKLYNEIQRLWEKGKANPDIPTIQSGLLLGLLACTFGLDRLGTQFIMHGARSYSQQRFHSDFYQFSSSENSDEERDLAPEEASQEMISWGIYDVQTIASQVYRKLSLWTSPPPLRCSLKQASRLDEDIQWVSYPFEGPVSRPYYYTTLHFRSALAVIVNELSIFTMNLDGKTMTSDDEDYCWKIYQRLVHWKASLPHPVQPEYNTTPHILCLHFYYHTTVLFVTDLLTSTSKSHVESDGAVEEVDFDLVKSDAMEAIGSLILLFKHRHGWKSVPIVMLHYYCFAGVHGASRLDANDPKWALVLESCVIGLWHMSLGWGRLSKAFLRTIELVLKSNDPDPALIPMKVVAIFKHLNTDLWSATDVASLSADYVVRQVSMRVNPSNTRAANSQTLEDLIRAMENL</sequence>
<dbReference type="Proteomes" id="UP001149079">
    <property type="component" value="Unassembled WGS sequence"/>
</dbReference>
<reference evidence="7" key="2">
    <citation type="journal article" date="2023" name="IMA Fungus">
        <title>Comparative genomic study of the Penicillium genus elucidates a diverse pangenome and 15 lateral gene transfer events.</title>
        <authorList>
            <person name="Petersen C."/>
            <person name="Sorensen T."/>
            <person name="Nielsen M.R."/>
            <person name="Sondergaard T.E."/>
            <person name="Sorensen J.L."/>
            <person name="Fitzpatrick D.A."/>
            <person name="Frisvad J.C."/>
            <person name="Nielsen K.L."/>
        </authorList>
    </citation>
    <scope>NUCLEOTIDE SEQUENCE</scope>
    <source>
        <strain evidence="7">IBT 22155</strain>
    </source>
</reference>
<dbReference type="GO" id="GO:0000981">
    <property type="term" value="F:DNA-binding transcription factor activity, RNA polymerase II-specific"/>
    <property type="evidence" value="ECO:0007669"/>
    <property type="project" value="InterPro"/>
</dbReference>
<dbReference type="OrthoDB" id="4161332at2759"/>
<dbReference type="SMART" id="SM00066">
    <property type="entry name" value="GAL4"/>
    <property type="match status" value="1"/>
</dbReference>
<feature type="domain" description="Zn(2)-C6 fungal-type" evidence="6">
    <location>
        <begin position="49"/>
        <end position="79"/>
    </location>
</feature>
<dbReference type="InterPro" id="IPR053187">
    <property type="entry name" value="Notoamide_regulator"/>
</dbReference>
<dbReference type="InterPro" id="IPR001138">
    <property type="entry name" value="Zn2Cys6_DnaBD"/>
</dbReference>
<dbReference type="RefSeq" id="XP_056517532.1">
    <property type="nucleotide sequence ID" value="XM_056669733.1"/>
</dbReference>